<dbReference type="EC" id="2.7.7.6" evidence="5"/>
<dbReference type="GO" id="GO:0000428">
    <property type="term" value="C:DNA-directed RNA polymerase complex"/>
    <property type="evidence" value="ECO:0007669"/>
    <property type="project" value="UniProtKB-KW"/>
</dbReference>
<evidence type="ECO:0000256" key="1">
    <source>
        <dbReference type="ARBA" id="ARBA00022478"/>
    </source>
</evidence>
<keyword evidence="2 5" id="KW-0808">Transferase</keyword>
<dbReference type="RefSeq" id="WP_006308320.1">
    <property type="nucleotide sequence ID" value="NZ_JH601133.1"/>
</dbReference>
<dbReference type="NCBIfam" id="NF010188">
    <property type="entry name" value="PRK13667.1"/>
    <property type="match status" value="1"/>
</dbReference>
<comment type="similarity">
    <text evidence="5">Belongs to the RNA polymerase subunit epsilon family.</text>
</comment>
<protein>
    <recommendedName>
        <fullName evidence="5">DNA-directed RNA polymerase subunit epsilon</fullName>
        <shortName evidence="5">RNAP epsilon subunit</shortName>
        <ecNumber evidence="5">2.7.7.6</ecNumber>
    </recommendedName>
    <alternativeName>
        <fullName evidence="5">RNA polymerase epsilon subunit</fullName>
    </alternativeName>
    <alternativeName>
        <fullName evidence="5">Transcriptase subunit epsilon</fullName>
    </alternativeName>
</protein>
<dbReference type="AlphaFoldDB" id="H3NHU5"/>
<dbReference type="GO" id="GO:0003677">
    <property type="term" value="F:DNA binding"/>
    <property type="evidence" value="ECO:0007669"/>
    <property type="project" value="UniProtKB-UniRule"/>
</dbReference>
<dbReference type="Proteomes" id="UP000006190">
    <property type="component" value="Unassembled WGS sequence"/>
</dbReference>
<name>H3NHU5_9LACT</name>
<dbReference type="GO" id="GO:0006351">
    <property type="term" value="P:DNA-templated transcription"/>
    <property type="evidence" value="ECO:0007669"/>
    <property type="project" value="UniProtKB-UniRule"/>
</dbReference>
<dbReference type="eggNOG" id="COG5503">
    <property type="taxonomic scope" value="Bacteria"/>
</dbReference>
<dbReference type="OrthoDB" id="2147503at2"/>
<dbReference type="STRING" id="883113.HMPREF9708_00373"/>
<keyword evidence="7" id="KW-1185">Reference proteome</keyword>
<dbReference type="Pfam" id="PF07288">
    <property type="entry name" value="RpoY"/>
    <property type="match status" value="1"/>
</dbReference>
<proteinExistence type="inferred from homology"/>
<organism evidence="6 7">
    <name type="scientific">Facklamia languida CCUG 37842</name>
    <dbReference type="NCBI Taxonomy" id="883113"/>
    <lineage>
        <taxon>Bacteria</taxon>
        <taxon>Bacillati</taxon>
        <taxon>Bacillota</taxon>
        <taxon>Bacilli</taxon>
        <taxon>Lactobacillales</taxon>
        <taxon>Aerococcaceae</taxon>
        <taxon>Facklamia</taxon>
    </lineage>
</organism>
<dbReference type="EMBL" id="AGEG01000003">
    <property type="protein sequence ID" value="EHR37744.1"/>
    <property type="molecule type" value="Genomic_DNA"/>
</dbReference>
<evidence type="ECO:0000256" key="3">
    <source>
        <dbReference type="ARBA" id="ARBA00022695"/>
    </source>
</evidence>
<comment type="catalytic activity">
    <reaction evidence="5">
        <text>RNA(n) + a ribonucleoside 5'-triphosphate = RNA(n+1) + diphosphate</text>
        <dbReference type="Rhea" id="RHEA:21248"/>
        <dbReference type="Rhea" id="RHEA-COMP:14527"/>
        <dbReference type="Rhea" id="RHEA-COMP:17342"/>
        <dbReference type="ChEBI" id="CHEBI:33019"/>
        <dbReference type="ChEBI" id="CHEBI:61557"/>
        <dbReference type="ChEBI" id="CHEBI:140395"/>
        <dbReference type="EC" id="2.7.7.6"/>
    </reaction>
</comment>
<reference evidence="6 7" key="1">
    <citation type="submission" date="2012-01" db="EMBL/GenBank/DDBJ databases">
        <title>The Genome Sequence of Facklamia languida CCUG 37842.</title>
        <authorList>
            <consortium name="The Broad Institute Genome Sequencing Platform"/>
            <person name="Earl A."/>
            <person name="Ward D."/>
            <person name="Feldgarden M."/>
            <person name="Gevers D."/>
            <person name="Huys G."/>
            <person name="Young S.K."/>
            <person name="Zeng Q."/>
            <person name="Gargeya S."/>
            <person name="Fitzgerald M."/>
            <person name="Haas B."/>
            <person name="Abouelleil A."/>
            <person name="Alvarado L."/>
            <person name="Arachchi H.M."/>
            <person name="Berlin A."/>
            <person name="Chapman S.B."/>
            <person name="Gearin G."/>
            <person name="Goldberg J."/>
            <person name="Griggs A."/>
            <person name="Gujja S."/>
            <person name="Hansen M."/>
            <person name="Heiman D."/>
            <person name="Howarth C."/>
            <person name="Larimer J."/>
            <person name="Lui A."/>
            <person name="MacDonald P.J.P."/>
            <person name="McCowen C."/>
            <person name="Montmayeur A."/>
            <person name="Murphy C."/>
            <person name="Neiman D."/>
            <person name="Pearson M."/>
            <person name="Priest M."/>
            <person name="Roberts A."/>
            <person name="Saif S."/>
            <person name="Shea T."/>
            <person name="Sisk P."/>
            <person name="Stolte C."/>
            <person name="Sykes S."/>
            <person name="Wortman J."/>
            <person name="Nusbaum C."/>
            <person name="Birren B."/>
        </authorList>
    </citation>
    <scope>NUCLEOTIDE SEQUENCE [LARGE SCALE GENOMIC DNA]</scope>
    <source>
        <strain evidence="6 7">CCUG 37842</strain>
    </source>
</reference>
<evidence type="ECO:0000313" key="6">
    <source>
        <dbReference type="EMBL" id="EHR37744.1"/>
    </source>
</evidence>
<dbReference type="InterPro" id="IPR009907">
    <property type="entry name" value="RpoY"/>
</dbReference>
<keyword evidence="3 5" id="KW-0548">Nucleotidyltransferase</keyword>
<dbReference type="PATRIC" id="fig|883113.3.peg.377"/>
<gene>
    <name evidence="5" type="primary">rpoY</name>
    <name evidence="6" type="ORF">HMPREF9708_00373</name>
</gene>
<dbReference type="Gene3D" id="3.10.20.730">
    <property type="entry name" value="RNAP, epsilon subunit-like"/>
    <property type="match status" value="1"/>
</dbReference>
<sequence>MIFKVMYQESKDQVPQRERTYSLYIEAEDKVDAIERISENTPYNIEFVQELNEAHLAYEKETNPDFKLVEF</sequence>
<evidence type="ECO:0000313" key="7">
    <source>
        <dbReference type="Proteomes" id="UP000006190"/>
    </source>
</evidence>
<dbReference type="HOGENOM" id="CLU_187518_0_0_9"/>
<evidence type="ECO:0000256" key="4">
    <source>
        <dbReference type="ARBA" id="ARBA00023163"/>
    </source>
</evidence>
<comment type="caution">
    <text evidence="6">The sequence shown here is derived from an EMBL/GenBank/DDBJ whole genome shotgun (WGS) entry which is preliminary data.</text>
</comment>
<comment type="function">
    <text evidence="5">A non-essential component of RNA polymerase (RNAP).</text>
</comment>
<dbReference type="GO" id="GO:0003899">
    <property type="term" value="F:DNA-directed RNA polymerase activity"/>
    <property type="evidence" value="ECO:0007669"/>
    <property type="project" value="UniProtKB-UniRule"/>
</dbReference>
<keyword evidence="1 5" id="KW-0240">DNA-directed RNA polymerase</keyword>
<keyword evidence="4 5" id="KW-0804">Transcription</keyword>
<comment type="subunit">
    <text evidence="5">RNAP is composed of a core of 2 alpha, a beta and a beta' subunit. The core is associated with a delta subunit, and at least one of epsilon or omega. When a sigma factor is associated with the core the holoenzyme is formed, which can initiate transcription.</text>
</comment>
<evidence type="ECO:0000256" key="5">
    <source>
        <dbReference type="HAMAP-Rule" id="MF_01553"/>
    </source>
</evidence>
<accession>H3NHU5</accession>
<dbReference type="HAMAP" id="MF_01553">
    <property type="entry name" value="RNApol_bact_RpoY"/>
    <property type="match status" value="1"/>
</dbReference>
<evidence type="ECO:0000256" key="2">
    <source>
        <dbReference type="ARBA" id="ARBA00022679"/>
    </source>
</evidence>